<feature type="region of interest" description="Disordered" evidence="1">
    <location>
        <begin position="92"/>
        <end position="111"/>
    </location>
</feature>
<feature type="compositionally biased region" description="Basic and acidic residues" evidence="1">
    <location>
        <begin position="301"/>
        <end position="312"/>
    </location>
</feature>
<proteinExistence type="predicted"/>
<dbReference type="Proteomes" id="UP001212841">
    <property type="component" value="Unassembled WGS sequence"/>
</dbReference>
<evidence type="ECO:0000313" key="2">
    <source>
        <dbReference type="EMBL" id="KAJ3047631.1"/>
    </source>
</evidence>
<sequence>MGGGVEMAMPMLMALPPAKKEEEKPLHAGVVRLAPPPKGKNKPMPLAALRKFSFNDSNATLVPSAPGVVAPAVTRPDIVALEVLRKDSVNSSQATLLPPTSGGRPTSSVGGGTFGRPVSTAAFATGVSARSDVAIRTPSTLAATSRTGTIKSDGVFTGLPAGSKTPTVSTNSADRVIGSFERDIYAQFPEFRILGMAAPTAQPTSPVSNPRTVHFPIASETKQTTIAPPQIHTLPASPLSPPPSILNAPVPISRLDGEVKKRPEFANLDIPMRNDETLVRSENGEDNEDTDDVANSMVMQSRKDQEIAKYRY</sequence>
<dbReference type="AlphaFoldDB" id="A0AAD5WZZ0"/>
<organism evidence="2 3">
    <name type="scientific">Rhizophlyctis rosea</name>
    <dbReference type="NCBI Taxonomy" id="64517"/>
    <lineage>
        <taxon>Eukaryota</taxon>
        <taxon>Fungi</taxon>
        <taxon>Fungi incertae sedis</taxon>
        <taxon>Chytridiomycota</taxon>
        <taxon>Chytridiomycota incertae sedis</taxon>
        <taxon>Chytridiomycetes</taxon>
        <taxon>Rhizophlyctidales</taxon>
        <taxon>Rhizophlyctidaceae</taxon>
        <taxon>Rhizophlyctis</taxon>
    </lineage>
</organism>
<feature type="compositionally biased region" description="Basic and acidic residues" evidence="1">
    <location>
        <begin position="274"/>
        <end position="283"/>
    </location>
</feature>
<reference evidence="2" key="1">
    <citation type="submission" date="2020-05" db="EMBL/GenBank/DDBJ databases">
        <title>Phylogenomic resolution of chytrid fungi.</title>
        <authorList>
            <person name="Stajich J.E."/>
            <person name="Amses K."/>
            <person name="Simmons R."/>
            <person name="Seto K."/>
            <person name="Myers J."/>
            <person name="Bonds A."/>
            <person name="Quandt C.A."/>
            <person name="Barry K."/>
            <person name="Liu P."/>
            <person name="Grigoriev I."/>
            <person name="Longcore J.E."/>
            <person name="James T.Y."/>
        </authorList>
    </citation>
    <scope>NUCLEOTIDE SEQUENCE</scope>
    <source>
        <strain evidence="2">JEL0318</strain>
    </source>
</reference>
<comment type="caution">
    <text evidence="2">The sequence shown here is derived from an EMBL/GenBank/DDBJ whole genome shotgun (WGS) entry which is preliminary data.</text>
</comment>
<feature type="region of interest" description="Disordered" evidence="1">
    <location>
        <begin position="274"/>
        <end position="312"/>
    </location>
</feature>
<gene>
    <name evidence="2" type="ORF">HK097_011353</name>
</gene>
<evidence type="ECO:0000256" key="1">
    <source>
        <dbReference type="SAM" id="MobiDB-lite"/>
    </source>
</evidence>
<name>A0AAD5WZZ0_9FUNG</name>
<evidence type="ECO:0000313" key="3">
    <source>
        <dbReference type="Proteomes" id="UP001212841"/>
    </source>
</evidence>
<accession>A0AAD5WZZ0</accession>
<dbReference type="EMBL" id="JADGJD010000927">
    <property type="protein sequence ID" value="KAJ3047631.1"/>
    <property type="molecule type" value="Genomic_DNA"/>
</dbReference>
<protein>
    <submittedName>
        <fullName evidence="2">Uncharacterized protein</fullName>
    </submittedName>
</protein>
<keyword evidence="3" id="KW-1185">Reference proteome</keyword>